<dbReference type="OrthoDB" id="2430343at2759"/>
<evidence type="ECO:0000313" key="2">
    <source>
        <dbReference type="Proteomes" id="UP000091918"/>
    </source>
</evidence>
<evidence type="ECO:0000313" key="1">
    <source>
        <dbReference type="EMBL" id="OAX78787.1"/>
    </source>
</evidence>
<dbReference type="AlphaFoldDB" id="A0A1B7NQ89"/>
<proteinExistence type="predicted"/>
<dbReference type="GO" id="GO:0000423">
    <property type="term" value="P:mitophagy"/>
    <property type="evidence" value="ECO:0007669"/>
    <property type="project" value="InterPro"/>
</dbReference>
<dbReference type="PANTHER" id="PTHR38699">
    <property type="entry name" value="CHROMOSOME 1, WHOLE GENOME SHOTGUN SEQUENCE"/>
    <property type="match status" value="1"/>
</dbReference>
<dbReference type="Proteomes" id="UP000091918">
    <property type="component" value="Unassembled WGS sequence"/>
</dbReference>
<dbReference type="GO" id="GO:0140580">
    <property type="term" value="F:mitochondrion autophagosome adaptor activity"/>
    <property type="evidence" value="ECO:0007669"/>
    <property type="project" value="InterPro"/>
</dbReference>
<gene>
    <name evidence="1" type="ORF">ACJ72_06901</name>
</gene>
<organism evidence="1 2">
    <name type="scientific">Emergomyces africanus</name>
    <dbReference type="NCBI Taxonomy" id="1955775"/>
    <lineage>
        <taxon>Eukaryota</taxon>
        <taxon>Fungi</taxon>
        <taxon>Dikarya</taxon>
        <taxon>Ascomycota</taxon>
        <taxon>Pezizomycotina</taxon>
        <taxon>Eurotiomycetes</taxon>
        <taxon>Eurotiomycetidae</taxon>
        <taxon>Onygenales</taxon>
        <taxon>Ajellomycetaceae</taxon>
        <taxon>Emergomyces</taxon>
    </lineage>
</organism>
<dbReference type="PANTHER" id="PTHR38699:SF1">
    <property type="entry name" value="MITOPHAGY RECEPTOR ATG43"/>
    <property type="match status" value="1"/>
</dbReference>
<comment type="caution">
    <text evidence="1">The sequence shown here is derived from an EMBL/GenBank/DDBJ whole genome shotgun (WGS) entry which is preliminary data.</text>
</comment>
<dbReference type="STRING" id="1658172.A0A1B7NQ89"/>
<sequence length="56" mass="6822">MKKLQVFLPLLQGTLWTLALTGWRYWNRGTQFSGRTLGTRIRTWWWEVNNWKIPQS</sequence>
<dbReference type="EMBL" id="LGUA01001315">
    <property type="protein sequence ID" value="OAX78787.1"/>
    <property type="molecule type" value="Genomic_DNA"/>
</dbReference>
<accession>A0A1B7NQ89</accession>
<reference evidence="1 2" key="1">
    <citation type="submission" date="2015-07" db="EMBL/GenBank/DDBJ databases">
        <title>Emmonsia species relationships and genome sequence.</title>
        <authorList>
            <person name="Cuomo C.A."/>
            <person name="Schwartz I.S."/>
            <person name="Kenyon C."/>
            <person name="de Hoog G.S."/>
            <person name="Govender N.P."/>
            <person name="Botha A."/>
            <person name="Moreno L."/>
            <person name="de Vries M."/>
            <person name="Munoz J.F."/>
            <person name="Stielow J.B."/>
        </authorList>
    </citation>
    <scope>NUCLEOTIDE SEQUENCE [LARGE SCALE GENOMIC DNA]</scope>
    <source>
        <strain evidence="1 2">CBS 136260</strain>
    </source>
</reference>
<keyword evidence="2" id="KW-1185">Reference proteome</keyword>
<protein>
    <submittedName>
        <fullName evidence="1">Uncharacterized protein</fullName>
    </submittedName>
</protein>
<name>A0A1B7NQ89_9EURO</name>
<dbReference type="InterPro" id="IPR013898">
    <property type="entry name" value="Atg43"/>
</dbReference>